<feature type="region of interest" description="Disordered" evidence="11">
    <location>
        <begin position="2522"/>
        <end position="2550"/>
    </location>
</feature>
<dbReference type="Pfam" id="PF00071">
    <property type="entry name" value="Ras"/>
    <property type="match status" value="1"/>
</dbReference>
<dbReference type="SMART" id="SM00175">
    <property type="entry name" value="RAB"/>
    <property type="match status" value="1"/>
</dbReference>
<keyword evidence="10" id="KW-0175">Coiled coil</keyword>
<feature type="compositionally biased region" description="Basic and acidic residues" evidence="11">
    <location>
        <begin position="1233"/>
        <end position="1242"/>
    </location>
</feature>
<feature type="compositionally biased region" description="Basic and acidic residues" evidence="11">
    <location>
        <begin position="1559"/>
        <end position="1569"/>
    </location>
</feature>
<evidence type="ECO:0000256" key="4">
    <source>
        <dbReference type="ARBA" id="ARBA00022692"/>
    </source>
</evidence>
<feature type="region of interest" description="Disordered" evidence="11">
    <location>
        <begin position="1620"/>
        <end position="1642"/>
    </location>
</feature>
<feature type="region of interest" description="Disordered" evidence="11">
    <location>
        <begin position="1391"/>
        <end position="1417"/>
    </location>
</feature>
<dbReference type="SUPFAM" id="SSF47473">
    <property type="entry name" value="EF-hand"/>
    <property type="match status" value="1"/>
</dbReference>
<dbReference type="InterPro" id="IPR005225">
    <property type="entry name" value="Small_GTP-bd"/>
</dbReference>
<feature type="region of interest" description="Disordered" evidence="11">
    <location>
        <begin position="1056"/>
        <end position="1075"/>
    </location>
</feature>
<dbReference type="PROSITE" id="PS51421">
    <property type="entry name" value="RAS"/>
    <property type="match status" value="1"/>
</dbReference>
<evidence type="ECO:0000256" key="7">
    <source>
        <dbReference type="ARBA" id="ARBA00022989"/>
    </source>
</evidence>
<feature type="compositionally biased region" description="Basic residues" evidence="11">
    <location>
        <begin position="7"/>
        <end position="20"/>
    </location>
</feature>
<feature type="region of interest" description="Disordered" evidence="11">
    <location>
        <begin position="1"/>
        <end position="44"/>
    </location>
</feature>
<feature type="compositionally biased region" description="Low complexity" evidence="11">
    <location>
        <begin position="26"/>
        <end position="44"/>
    </location>
</feature>
<dbReference type="Proteomes" id="UP001623348">
    <property type="component" value="Unassembled WGS sequence"/>
</dbReference>
<dbReference type="InterPro" id="IPR011992">
    <property type="entry name" value="EF-hand-dom_pair"/>
</dbReference>
<dbReference type="GO" id="GO:0000139">
    <property type="term" value="C:Golgi membrane"/>
    <property type="evidence" value="ECO:0007669"/>
    <property type="project" value="UniProtKB-SubCell"/>
</dbReference>
<feature type="region of interest" description="Disordered" evidence="11">
    <location>
        <begin position="2094"/>
        <end position="2115"/>
    </location>
</feature>
<dbReference type="NCBIfam" id="TIGR00231">
    <property type="entry name" value="small_GTP"/>
    <property type="match status" value="1"/>
</dbReference>
<comment type="subcellular location">
    <subcellularLocation>
        <location evidence="2">Cytoplasm</location>
    </subcellularLocation>
    <subcellularLocation>
        <location evidence="1">Golgi apparatus membrane</location>
        <topology evidence="1">Single-pass type II membrane protein</topology>
    </subcellularLocation>
</comment>
<dbReference type="InterPro" id="IPR027417">
    <property type="entry name" value="P-loop_NTPase"/>
</dbReference>
<evidence type="ECO:0000256" key="2">
    <source>
        <dbReference type="ARBA" id="ARBA00004496"/>
    </source>
</evidence>
<dbReference type="CDD" id="cd00154">
    <property type="entry name" value="Rab"/>
    <property type="match status" value="1"/>
</dbReference>
<dbReference type="PANTHER" id="PTHR35259:SF1">
    <property type="entry name" value="BOMBESIN RECEPTOR-ACTIVATED PROTEIN C6ORF89"/>
    <property type="match status" value="1"/>
</dbReference>
<feature type="region of interest" description="Disordered" evidence="11">
    <location>
        <begin position="1552"/>
        <end position="1579"/>
    </location>
</feature>
<reference evidence="13 14" key="1">
    <citation type="submission" date="2024-06" db="EMBL/GenBank/DDBJ databases">
        <title>The draft genome of Grus japonensis, version 3.</title>
        <authorList>
            <person name="Nabeshima K."/>
            <person name="Suzuki S."/>
            <person name="Onuma M."/>
        </authorList>
    </citation>
    <scope>NUCLEOTIDE SEQUENCE [LARGE SCALE GENOMIC DNA]</scope>
    <source>
        <strain evidence="13 14">451A</strain>
    </source>
</reference>
<dbReference type="PANTHER" id="PTHR35259">
    <property type="entry name" value="BOMBESIN RECEPTOR-ACTIVATED PROTEIN C6ORF89"/>
    <property type="match status" value="1"/>
</dbReference>
<feature type="region of interest" description="Disordered" evidence="11">
    <location>
        <begin position="1194"/>
        <end position="1281"/>
    </location>
</feature>
<dbReference type="SMART" id="SM00173">
    <property type="entry name" value="RAS"/>
    <property type="match status" value="1"/>
</dbReference>
<dbReference type="FunFam" id="3.40.50.300:FF:001447">
    <property type="entry name" value="Ras-related protein Rab-1B"/>
    <property type="match status" value="1"/>
</dbReference>
<feature type="region of interest" description="Disordered" evidence="11">
    <location>
        <begin position="734"/>
        <end position="772"/>
    </location>
</feature>
<dbReference type="Pfam" id="PF13499">
    <property type="entry name" value="EF-hand_7"/>
    <property type="match status" value="1"/>
</dbReference>
<feature type="domain" description="EF-hand" evidence="12">
    <location>
        <begin position="44"/>
        <end position="79"/>
    </location>
</feature>
<feature type="region of interest" description="Disordered" evidence="11">
    <location>
        <begin position="2934"/>
        <end position="2984"/>
    </location>
</feature>
<dbReference type="InterPro" id="IPR001806">
    <property type="entry name" value="Small_GTPase"/>
</dbReference>
<feature type="region of interest" description="Disordered" evidence="11">
    <location>
        <begin position="1865"/>
        <end position="1891"/>
    </location>
</feature>
<feature type="compositionally biased region" description="Polar residues" evidence="11">
    <location>
        <begin position="2887"/>
        <end position="2896"/>
    </location>
</feature>
<feature type="compositionally biased region" description="Basic and acidic residues" evidence="11">
    <location>
        <begin position="2033"/>
        <end position="2043"/>
    </location>
</feature>
<dbReference type="InterPro" id="IPR002048">
    <property type="entry name" value="EF_hand_dom"/>
</dbReference>
<keyword evidence="6" id="KW-0735">Signal-anchor</keyword>
<dbReference type="PRINTS" id="PR00449">
    <property type="entry name" value="RASTRNSFRMNG"/>
</dbReference>
<dbReference type="InterPro" id="IPR038757">
    <property type="entry name" value="BRAP"/>
</dbReference>
<keyword evidence="7" id="KW-1133">Transmembrane helix</keyword>
<keyword evidence="3" id="KW-0963">Cytoplasm</keyword>
<evidence type="ECO:0000256" key="8">
    <source>
        <dbReference type="ARBA" id="ARBA00023034"/>
    </source>
</evidence>
<dbReference type="SUPFAM" id="SSF52540">
    <property type="entry name" value="P-loop containing nucleoside triphosphate hydrolases"/>
    <property type="match status" value="1"/>
</dbReference>
<evidence type="ECO:0000256" key="9">
    <source>
        <dbReference type="ARBA" id="ARBA00023136"/>
    </source>
</evidence>
<feature type="compositionally biased region" description="Basic and acidic residues" evidence="11">
    <location>
        <begin position="2945"/>
        <end position="2957"/>
    </location>
</feature>
<feature type="compositionally biased region" description="Basic and acidic residues" evidence="11">
    <location>
        <begin position="1707"/>
        <end position="1716"/>
    </location>
</feature>
<dbReference type="Gene3D" id="3.40.50.300">
    <property type="entry name" value="P-loop containing nucleotide triphosphate hydrolases"/>
    <property type="match status" value="1"/>
</dbReference>
<evidence type="ECO:0000256" key="3">
    <source>
        <dbReference type="ARBA" id="ARBA00022490"/>
    </source>
</evidence>
<dbReference type="PROSITE" id="PS50222">
    <property type="entry name" value="EF_HAND_2"/>
    <property type="match status" value="1"/>
</dbReference>
<evidence type="ECO:0000313" key="13">
    <source>
        <dbReference type="EMBL" id="GAB0199930.1"/>
    </source>
</evidence>
<feature type="region of interest" description="Disordered" evidence="11">
    <location>
        <begin position="1003"/>
        <end position="1036"/>
    </location>
</feature>
<feature type="region of interest" description="Disordered" evidence="11">
    <location>
        <begin position="2887"/>
        <end position="2912"/>
    </location>
</feature>
<proteinExistence type="predicted"/>
<keyword evidence="14" id="KW-1185">Reference proteome</keyword>
<feature type="region of interest" description="Disordered" evidence="11">
    <location>
        <begin position="2480"/>
        <end position="2506"/>
    </location>
</feature>
<feature type="region of interest" description="Disordered" evidence="11">
    <location>
        <begin position="2283"/>
        <end position="2369"/>
    </location>
</feature>
<accession>A0ABC9XQC5</accession>
<feature type="compositionally biased region" description="Basic and acidic residues" evidence="11">
    <location>
        <begin position="2648"/>
        <end position="2658"/>
    </location>
</feature>
<feature type="region of interest" description="Disordered" evidence="11">
    <location>
        <begin position="519"/>
        <end position="540"/>
    </location>
</feature>
<feature type="compositionally biased region" description="Basic and acidic residues" evidence="11">
    <location>
        <begin position="758"/>
        <end position="772"/>
    </location>
</feature>
<keyword evidence="4" id="KW-0812">Transmembrane</keyword>
<feature type="region of interest" description="Disordered" evidence="11">
    <location>
        <begin position="2641"/>
        <end position="2668"/>
    </location>
</feature>
<dbReference type="GO" id="GO:0000166">
    <property type="term" value="F:nucleotide binding"/>
    <property type="evidence" value="ECO:0007669"/>
    <property type="project" value="UniProtKB-KW"/>
</dbReference>
<sequence length="3486" mass="367596">MAERRAAAKGRRMGSSRRKQLREGSGKAPAAAPSSGEEPPWASEIMERVQDFFRERDKDQAGFITRSDVQRLQEENFPCSMEELELVFDGLDAAGTGRLSTEEFIAGLWQFLSSQKAARDHRQLKTTSRRVRLVLPSPVLEGVDSEERRHFAAFMDQLGTDDISEEQEIWQLWVKLRQDEPQLLGNLEDFLAKMRCRIQEAKSKKEALEMTLNKRVAEHNKEVQQLCEALEQQIQQEQQRLQQESMARSHQHDMELQRALDASEREVQRLVMAQMELEARCRSLRSTQQATSTENQQLEESNRVLEDRLQHLHQQLQQTHGRLRTARAMVAWEHVEESGYRVVAELPSKTPMSPQTSPEKSEKYRSEMRIRLGSQSTEPKAKSIHQVVWEMPPPEISLLGPQQGPSSTEEDPFPEFLKEERFSDQSSLLREMNDAIAALSKQLKPQALGAPPVLAETARHPRDDAEPQMGPEAAAAHGTTPGVMRETLSSHVGHELFEGDLKEGPAAAELHAPDATQAGASVGARHRRAEEPGAEQGESLEEARRMLFLQGKGTGVKELMLKAAEHPQGALGESMEAGEQALVEMEGEGWMQEKIGWEKAQLLGEAKEAALNQGENPEAGFEPPEAGEAGLAAGWQLAADELGLAAAPEECAQHPGTGLGEEADLPLRLSEKLEIKPGEHLEPELPSWGEVRVGAAQGDGVLPKVTVASDPGMLEEEHVSAEVQPWGETLDANVLPAPAQRGGSGGAGAEEGEVEVTQPREAELQPRGESLRGDAVWGGSTAGEVPLPLAVPLADVQEGRVGPDVQPLEAQSSDANVQLLAEVEAARQPPSEAGSLGTEQGGSMAPGVQALEEDDKPELGLGEETGAAAVHGEGTSPAETPVGSPDLGGLFPVKAQALQLVEAEDLQADAQTRWVPGPETPQGGGDRAAMQLGEEAEDGAPGLGERELPHEPVTDLHGAGVGQGEGAGAGVQLWEEAVTLGTLEDQSADANVQLLAEAEELQFTPGGSTEAALGPPREAGYLDTEQGGCVAPDVQPLDEADKPELVELVEAEDLQADTQLHGGASPETPQGGGDRAAVCLGEEAEDGGPTQEPAFHPQGVATRQGEGAGEGVQPWEEAVTLGTLEDQSADANVQLIAEAEKLKLTPGGSTEAARQLPSEAGSLDTEQGGNVAPDVQPLDEADKPELVELVEAEDLQADTQPCGVPGPEPPQGGGDRAAMQLGEEAEDGAQGLGERELPHEPVTDLPGAGVGQGEGAGAEKQPGAEADEFSAGRGDPAALPVMTFGAQRPGAEVNGDVQHAEEEGELELVQGEGINEGGLFLVKSRALDMVEAEDSWADTQLRGGASPEPPQGGGDRAAVCLGEEAEDGAQGLGERELPHDPVLHPHGVIIRQGEGAPEGVQPREKAESLGTLEDQSTDASMQLLVETEKLKLTPGGSTEAAWQPPSEAGSPGTEQGGSMAPGVQALEEDDKPELGLGEETGAAAVHGEGTSPAETPVGSPDLGGLFPVKAQALQLVEAEDLQADAQTRWVPGPETPQGGGDRAAMQLGEEAEDGAPGLGERELPHEPVTDLHGAGVGQGEGAGAGVQLWEEAVTLGTLEDQSADANVQLLAEAEELQFTPGGSTEAALGPPREAGYLDTEQGGCVAPDVQPLDEADKPELVELVEAEDLQADAQLHGGASPETPQGGGDRAAVCLGEEAEDGAQGLGERELPHEPVTDLPGAGVGQGEGAGAEKQPGAEADEFSAGRGDPAALPVMTFGAQRPGAEVNGDVQHAEEEGELELVQGEGINEGGLFLVKSRALDMVEAEDSWADTQLRGGASPEPPQGGGDRAAVCLGEEAEDGAQGLGERELPHDPVLHPHGVIIRQGEGAPEGVQPREKAESLGTLEDQSTDASMQLLVETEKLKLTPGGSTEAAWQPPSEAGSPGTEQGGSMAPGVQALEEDDKPELGLGEETGAAAVHGEGTSPAETPVGSPDLGGLFPVKAQALQLVEAEDLQADAQTRWVPGPETPQGGGDRAAMQLGEEAEDGAPGLGERELPHEPVTDLHGAGVGQGEGAGAGVQLWEEAVTLGTLEDQSADANVQLLAEAEELQFTPGGSTEAALGPPREAGYLDTEQGGCVAPDVQPLDEADKPELVELVEAEDLQADTQLHGGASPETPQGGGDRAAVCLGEEAEDGGPTQEPAFHPQGVATRQGEGAGEGVQPWEEAVTLGTLEDQSADANVQLIAEAEKLKLTPGGSTEAARQLPSEAGSLDTEQGGNVAPDVQPLDEADKPELVELVEAEDLQADTQPCGVPGPEPPQGGGDRAAMQLGEEAEDGAQGLGERELPHEPVTDLPGAGVGQGEGAGAEKQPGAEADEFSAGRGDPAALPVMTFGAQRPGAEVNGDVQHAEEEGELELVQGEGINEGGLFLVKSRALDMVEAEDSWADTQLRGGASPEPPQGGGDRAAVCLGEEAEDGAQGLGERELPHDPVLHPHGVIIRQGEGAPEGVQPREKAESLGTLEDQSTDASMQLLVETEKLKLTPGGSTEAAWQPPSEAGSLGTEQGGSMAPGVQALEEDDKPELGLGEETGAAAVHGEGTSPAETPVGSPDLGGLFPVKAQALQLVEAEDLQADAQTRWVPGPETPQGGGDRAAMQLGEEAEDGAPGLGERELPHEPVTDLHGAGVGQGEGAGAGVQLWEEAVTLGTLEDQSADANVQLLAEAEELQFTPGGSTEADLAPLGAAGMQEGEQSQTPGLEAHTTDMWEGAAGAHVSPPAEAALYPQRAAEGPSLEAMLGAFTGPGGQILEDTQTLEILQGERADAEGGPLDGVQGLEWVQGERLEAGAKLLVDIRSLGIKQGHDDGVSVLAPLVSKVTLQINTLKLETMMQEDVLVPDVWRLGDSGQAAQSELQEQVSAQAVKEEDAGNDQSGMVLRDSSLGDAAISSMQPQRRILGEQSKDLNVGQQEKKQEVGRKTSQEGKPSSGQPGAVTADGAGAAPRGSPEASLDPDHLYNVLFVGDSHVGKTSFLYRLHADTFNPHLNATVGLDYQVKNIVVDNKRFALRLWDSAGQERYHSITKQFFRKADGVVLMYDITSEYSFSDVRKEQKMESLFCFSGTKPTALQRDESLRRRGNAWPRLLKVREDELKNKAAEGVNTPCMVTACHSSCRNWHVSPWGWGDFSLEAMELSANELSIYDKLSETIDLVRQTGHQCGMSEKAIEKFIKQLLERNEPQRGPPRYPILVVLYKGLLTLGLVLLTVYFVIQPYSPLPPEAPLSRAHAWGSLISHIRLLSLPIAKKYMLEKCQDWWAAGCRQNTSTLPANCTVCSAVNSLQIVTDFRELSEKLPRSQPFLIKTGQHLSYEELKHFQSQDPELAEVIIEENSAELWSCPFFLPWNKSVNKTRILQEFFPTSSLLSFPKTVSLESCFLIRHPDLGNKSYNLHSLFAVGSGQLTLTVVPLDKCRGHCEMFKVELEAGDLGYASADYWTMSFMAKGTEPAVVCDGAAS</sequence>
<dbReference type="SMART" id="SM00174">
    <property type="entry name" value="RHO"/>
    <property type="match status" value="1"/>
</dbReference>
<feature type="region of interest" description="Disordered" evidence="11">
    <location>
        <begin position="460"/>
        <end position="479"/>
    </location>
</feature>
<feature type="region of interest" description="Disordered" evidence="11">
    <location>
        <begin position="1432"/>
        <end position="1461"/>
    </location>
</feature>
<feature type="region of interest" description="Disordered" evidence="11">
    <location>
        <begin position="1146"/>
        <end position="1178"/>
    </location>
</feature>
<keyword evidence="9" id="KW-0472">Membrane</keyword>
<dbReference type="PROSITE" id="PS51419">
    <property type="entry name" value="RAB"/>
    <property type="match status" value="1"/>
</dbReference>
<feature type="region of interest" description="Disordered" evidence="11">
    <location>
        <begin position="1701"/>
        <end position="1752"/>
    </location>
</feature>
<organism evidence="13 14">
    <name type="scientific">Grus japonensis</name>
    <name type="common">Japanese crane</name>
    <name type="synonym">Red-crowned crane</name>
    <dbReference type="NCBI Taxonomy" id="30415"/>
    <lineage>
        <taxon>Eukaryota</taxon>
        <taxon>Metazoa</taxon>
        <taxon>Chordata</taxon>
        <taxon>Craniata</taxon>
        <taxon>Vertebrata</taxon>
        <taxon>Euteleostomi</taxon>
        <taxon>Archelosauria</taxon>
        <taxon>Archosauria</taxon>
        <taxon>Dinosauria</taxon>
        <taxon>Saurischia</taxon>
        <taxon>Theropoda</taxon>
        <taxon>Coelurosauria</taxon>
        <taxon>Aves</taxon>
        <taxon>Neognathae</taxon>
        <taxon>Neoaves</taxon>
        <taxon>Gruiformes</taxon>
        <taxon>Gruidae</taxon>
        <taxon>Grus</taxon>
    </lineage>
</organism>
<gene>
    <name evidence="13" type="ORF">GRJ2_002458400</name>
</gene>
<dbReference type="EMBL" id="BAAFJT010000025">
    <property type="protein sequence ID" value="GAB0199930.1"/>
    <property type="molecule type" value="Genomic_DNA"/>
</dbReference>
<evidence type="ECO:0000256" key="6">
    <source>
        <dbReference type="ARBA" id="ARBA00022968"/>
    </source>
</evidence>
<feature type="coiled-coil region" evidence="10">
    <location>
        <begin position="184"/>
        <end position="315"/>
    </location>
</feature>
<feature type="compositionally biased region" description="Basic and acidic residues" evidence="11">
    <location>
        <begin position="2322"/>
        <end position="2331"/>
    </location>
</feature>
<evidence type="ECO:0000256" key="1">
    <source>
        <dbReference type="ARBA" id="ARBA00004323"/>
    </source>
</evidence>
<dbReference type="CDD" id="cd00051">
    <property type="entry name" value="EFh"/>
    <property type="match status" value="1"/>
</dbReference>
<keyword evidence="8" id="KW-0333">Golgi apparatus</keyword>
<name>A0ABC9XQC5_GRUJA</name>
<feature type="region of interest" description="Disordered" evidence="11">
    <location>
        <begin position="826"/>
        <end position="846"/>
    </location>
</feature>
<keyword evidence="5" id="KW-0547">Nucleotide-binding</keyword>
<evidence type="ECO:0000259" key="12">
    <source>
        <dbReference type="PROSITE" id="PS50222"/>
    </source>
</evidence>
<feature type="region of interest" description="Disordered" evidence="11">
    <location>
        <begin position="2235"/>
        <end position="2267"/>
    </location>
</feature>
<evidence type="ECO:0000256" key="11">
    <source>
        <dbReference type="SAM" id="MobiDB-lite"/>
    </source>
</evidence>
<evidence type="ECO:0000313" key="14">
    <source>
        <dbReference type="Proteomes" id="UP001623348"/>
    </source>
</evidence>
<dbReference type="Gene3D" id="1.10.238.10">
    <property type="entry name" value="EF-hand"/>
    <property type="match status" value="1"/>
</dbReference>
<feature type="region of interest" description="Disordered" evidence="11">
    <location>
        <begin position="2026"/>
        <end position="2053"/>
    </location>
</feature>
<feature type="region of interest" description="Disordered" evidence="11">
    <location>
        <begin position="1906"/>
        <end position="1935"/>
    </location>
</feature>
<evidence type="ECO:0000256" key="5">
    <source>
        <dbReference type="ARBA" id="ARBA00022741"/>
    </source>
</evidence>
<feature type="region of interest" description="Disordered" evidence="11">
    <location>
        <begin position="1084"/>
        <end position="1111"/>
    </location>
</feature>
<evidence type="ECO:0000256" key="10">
    <source>
        <dbReference type="SAM" id="Coils"/>
    </source>
</evidence>
<protein>
    <submittedName>
        <fullName evidence="13">Ras-related protein Rab-44</fullName>
    </submittedName>
</protein>
<comment type="caution">
    <text evidence="13">The sequence shown here is derived from an EMBL/GenBank/DDBJ whole genome shotgun (WGS) entry which is preliminary data.</text>
</comment>